<feature type="compositionally biased region" description="Pro residues" evidence="1">
    <location>
        <begin position="518"/>
        <end position="532"/>
    </location>
</feature>
<name>A0A7R9DDP7_TIMPO</name>
<feature type="compositionally biased region" description="Pro residues" evidence="1">
    <location>
        <begin position="452"/>
        <end position="465"/>
    </location>
</feature>
<proteinExistence type="predicted"/>
<organism evidence="3">
    <name type="scientific">Timema poppense</name>
    <name type="common">Walking stick</name>
    <dbReference type="NCBI Taxonomy" id="170557"/>
    <lineage>
        <taxon>Eukaryota</taxon>
        <taxon>Metazoa</taxon>
        <taxon>Ecdysozoa</taxon>
        <taxon>Arthropoda</taxon>
        <taxon>Hexapoda</taxon>
        <taxon>Insecta</taxon>
        <taxon>Pterygota</taxon>
        <taxon>Neoptera</taxon>
        <taxon>Polyneoptera</taxon>
        <taxon>Phasmatodea</taxon>
        <taxon>Timematodea</taxon>
        <taxon>Timematoidea</taxon>
        <taxon>Timematidae</taxon>
        <taxon>Timema</taxon>
    </lineage>
</organism>
<evidence type="ECO:0000313" key="3">
    <source>
        <dbReference type="EMBL" id="CAD7411791.1"/>
    </source>
</evidence>
<sequence>MALSFITLKKINYLYVVSFLLVIYNFTESSDSVEETSMMDWTDICVDGFEKSVFLTVGMGISDSSVLLFSENTAILDCSIEIQTSDENVLLIVVMEFPDKRKDEESCVNPNDNTRSIIELEAITIPGNKTSVCDNINEEEGTSIVHYILATNKVTIRLYSEGSFETMKVTSTATKRVASGGRCDEETELRCRLTESNRTTIDMCLSKELLCDGNANCGERNLHDEDPKICEASKTSHLWLVVTAGMFMTAVLVFFLVRLLRSCVPRVGDHFFIFNANEDNRLNLYPIFMKPPSPQTTDLKKTSSSRMKKVPLGHERRLSFAPKHELASYVFTEQDRAGSEIILRTSSMTSNDTVLTLEDEHEQIPVNNKPALPVNKLDERKTKSSFSHVPVRLETETPRELRSSLKNQEGRKKERDDHSFQVQVDVYSPPPFSKRVQTPSSSPLPLLSSPPQTQPLTPPHPPPSPLLQQTKPPKPPQSSLQWTQKATPLRPPPSPSIQLSQPQTLSPLLSPVLDRPQPQKPSPLPPTLPPQRAPHTQKEEKKKKQVVQIASEALEIKDPKIGYNKQPPHLTGIQDVPKSILIRGAQPPQTGTSSSPQRIPAYSQQLDRDEIGQPPSRSRRPTFASARSSTHLTRQKIASPPTLGTLKDDSPPSEDDVT</sequence>
<feature type="compositionally biased region" description="Low complexity" evidence="1">
    <location>
        <begin position="437"/>
        <end position="451"/>
    </location>
</feature>
<feature type="compositionally biased region" description="Low complexity" evidence="1">
    <location>
        <begin position="466"/>
        <end position="481"/>
    </location>
</feature>
<keyword evidence="2" id="KW-0812">Transmembrane</keyword>
<feature type="compositionally biased region" description="Polar residues" evidence="1">
    <location>
        <begin position="587"/>
        <end position="605"/>
    </location>
</feature>
<dbReference type="AlphaFoldDB" id="A0A7R9DDP7"/>
<feature type="region of interest" description="Disordered" evidence="1">
    <location>
        <begin position="362"/>
        <end position="658"/>
    </location>
</feature>
<evidence type="ECO:0000256" key="1">
    <source>
        <dbReference type="SAM" id="MobiDB-lite"/>
    </source>
</evidence>
<evidence type="ECO:0000256" key="2">
    <source>
        <dbReference type="SAM" id="Phobius"/>
    </source>
</evidence>
<protein>
    <submittedName>
        <fullName evidence="3">Uncharacterized protein</fullName>
    </submittedName>
</protein>
<gene>
    <name evidence="3" type="ORF">TPSB3V08_LOCUS8074</name>
</gene>
<keyword evidence="2" id="KW-0472">Membrane</keyword>
<feature type="compositionally biased region" description="Low complexity" evidence="1">
    <location>
        <begin position="496"/>
        <end position="511"/>
    </location>
</feature>
<reference evidence="3" key="1">
    <citation type="submission" date="2020-11" db="EMBL/GenBank/DDBJ databases">
        <authorList>
            <person name="Tran Van P."/>
        </authorList>
    </citation>
    <scope>NUCLEOTIDE SEQUENCE</scope>
</reference>
<feature type="transmembrane region" description="Helical" evidence="2">
    <location>
        <begin position="238"/>
        <end position="257"/>
    </location>
</feature>
<accession>A0A7R9DDP7</accession>
<keyword evidence="2" id="KW-1133">Transmembrane helix</keyword>
<feature type="compositionally biased region" description="Basic and acidic residues" evidence="1">
    <location>
        <begin position="391"/>
        <end position="419"/>
    </location>
</feature>
<dbReference type="EMBL" id="OD005571">
    <property type="protein sequence ID" value="CAD7411791.1"/>
    <property type="molecule type" value="Genomic_DNA"/>
</dbReference>